<feature type="signal peptide" evidence="2">
    <location>
        <begin position="1"/>
        <end position="23"/>
    </location>
</feature>
<dbReference type="PANTHER" id="PTHR36182">
    <property type="entry name" value="PROTEIN, PUTATIVE (AFU_ORTHOLOGUE AFUA_6G10930)-RELATED"/>
    <property type="match status" value="1"/>
</dbReference>
<name>A0A1Y2HN78_9FUNG</name>
<evidence type="ECO:0000313" key="4">
    <source>
        <dbReference type="Proteomes" id="UP000193411"/>
    </source>
</evidence>
<dbReference type="Proteomes" id="UP000193411">
    <property type="component" value="Unassembled WGS sequence"/>
</dbReference>
<proteinExistence type="predicted"/>
<dbReference type="AlphaFoldDB" id="A0A1Y2HN78"/>
<organism evidence="3 4">
    <name type="scientific">Catenaria anguillulae PL171</name>
    <dbReference type="NCBI Taxonomy" id="765915"/>
    <lineage>
        <taxon>Eukaryota</taxon>
        <taxon>Fungi</taxon>
        <taxon>Fungi incertae sedis</taxon>
        <taxon>Blastocladiomycota</taxon>
        <taxon>Blastocladiomycetes</taxon>
        <taxon>Blastocladiales</taxon>
        <taxon>Catenariaceae</taxon>
        <taxon>Catenaria</taxon>
    </lineage>
</organism>
<accession>A0A1Y2HN78</accession>
<feature type="compositionally biased region" description="Gly residues" evidence="1">
    <location>
        <begin position="226"/>
        <end position="244"/>
    </location>
</feature>
<comment type="caution">
    <text evidence="3">The sequence shown here is derived from an EMBL/GenBank/DDBJ whole genome shotgun (WGS) entry which is preliminary data.</text>
</comment>
<keyword evidence="4" id="KW-1185">Reference proteome</keyword>
<reference evidence="3 4" key="1">
    <citation type="submission" date="2016-07" db="EMBL/GenBank/DDBJ databases">
        <title>Pervasive Adenine N6-methylation of Active Genes in Fungi.</title>
        <authorList>
            <consortium name="DOE Joint Genome Institute"/>
            <person name="Mondo S.J."/>
            <person name="Dannebaum R.O."/>
            <person name="Kuo R.C."/>
            <person name="Labutti K."/>
            <person name="Haridas S."/>
            <person name="Kuo A."/>
            <person name="Salamov A."/>
            <person name="Ahrendt S.R."/>
            <person name="Lipzen A."/>
            <person name="Sullivan W."/>
            <person name="Andreopoulos W.B."/>
            <person name="Clum A."/>
            <person name="Lindquist E."/>
            <person name="Daum C."/>
            <person name="Ramamoorthy G.K."/>
            <person name="Gryganskyi A."/>
            <person name="Culley D."/>
            <person name="Magnuson J.K."/>
            <person name="James T.Y."/>
            <person name="O'Malley M.A."/>
            <person name="Stajich J.E."/>
            <person name="Spatafora J.W."/>
            <person name="Visel A."/>
            <person name="Grigoriev I.V."/>
        </authorList>
    </citation>
    <scope>NUCLEOTIDE SEQUENCE [LARGE SCALE GENOMIC DNA]</scope>
    <source>
        <strain evidence="3 4">PL171</strain>
    </source>
</reference>
<dbReference type="EMBL" id="MCFL01000019">
    <property type="protein sequence ID" value="ORZ36038.1"/>
    <property type="molecule type" value="Genomic_DNA"/>
</dbReference>
<feature type="region of interest" description="Disordered" evidence="1">
    <location>
        <begin position="208"/>
        <end position="293"/>
    </location>
</feature>
<dbReference type="STRING" id="765915.A0A1Y2HN78"/>
<evidence type="ECO:0000313" key="3">
    <source>
        <dbReference type="EMBL" id="ORZ36038.1"/>
    </source>
</evidence>
<keyword evidence="2" id="KW-0732">Signal</keyword>
<dbReference type="OrthoDB" id="2342176at2759"/>
<protein>
    <recommendedName>
        <fullName evidence="5">Chitin-binding type-4 domain-containing protein</fullName>
    </recommendedName>
</protein>
<dbReference type="PANTHER" id="PTHR36182:SF2">
    <property type="entry name" value="LYTIC POLYSACCHARIDE MONOOXYGENASE"/>
    <property type="match status" value="1"/>
</dbReference>
<evidence type="ECO:0008006" key="5">
    <source>
        <dbReference type="Google" id="ProtNLM"/>
    </source>
</evidence>
<evidence type="ECO:0000256" key="2">
    <source>
        <dbReference type="SAM" id="SignalP"/>
    </source>
</evidence>
<feature type="compositionally biased region" description="Pro residues" evidence="1">
    <location>
        <begin position="249"/>
        <end position="274"/>
    </location>
</feature>
<feature type="chain" id="PRO_5012101557" description="Chitin-binding type-4 domain-containing protein" evidence="2">
    <location>
        <begin position="24"/>
        <end position="335"/>
    </location>
</feature>
<gene>
    <name evidence="3" type="ORF">BCR44DRAFT_33888</name>
</gene>
<evidence type="ECO:0000256" key="1">
    <source>
        <dbReference type="SAM" id="MobiDB-lite"/>
    </source>
</evidence>
<sequence length="335" mass="34336">MTTTMSLTTILVVLALVATYTNAHMMMSNPPPRQSKGNPGPNGQIDFSYTSPLGAFPCKGYPAQAPVLTVAAGSSVPITLDGGAPHDGGHCQFALSYDGDKTFVVIETIIRECMRRSNPFQTSITIPANAPSGKATLAWTWINAVGNREYYMSCADIEVTGGSGASGSLSGPELLVAHLPGFNQFSFPEFGGNAPDNRALFDQRRTITVRGNGGAGGGAAPQPPRNGGGTGNGNGGGNGNGNGNGSVPTPAPQRPTPTPPAAQPAPPAPSPTTPPRSGRDQRDTDNQLTCTNGKLECGASAGTFRMCANGRFVDFQLAPGTTCTANGDSITINNA</sequence>
<dbReference type="Gene3D" id="2.70.50.70">
    <property type="match status" value="1"/>
</dbReference>